<feature type="non-terminal residue" evidence="1">
    <location>
        <position position="97"/>
    </location>
</feature>
<gene>
    <name evidence="1" type="ORF">CDAR_164881</name>
</gene>
<keyword evidence="2" id="KW-1185">Reference proteome</keyword>
<protein>
    <submittedName>
        <fullName evidence="1">Uncharacterized protein</fullName>
    </submittedName>
</protein>
<accession>A0AAV4VYI2</accession>
<proteinExistence type="predicted"/>
<sequence length="97" mass="11078">MKSLMRERALKTFSPPVSDSWRVRSISVCAFFPWPGASSLWILRDDDIYPLLLGEFSISGSYNIFRPCQILVEILDGIYSICYIFGPHHAPPTQNLK</sequence>
<name>A0AAV4VYI2_9ARAC</name>
<evidence type="ECO:0000313" key="1">
    <source>
        <dbReference type="EMBL" id="GIY74674.1"/>
    </source>
</evidence>
<evidence type="ECO:0000313" key="2">
    <source>
        <dbReference type="Proteomes" id="UP001054837"/>
    </source>
</evidence>
<dbReference type="AlphaFoldDB" id="A0AAV4VYI2"/>
<reference evidence="1 2" key="1">
    <citation type="submission" date="2021-06" db="EMBL/GenBank/DDBJ databases">
        <title>Caerostris darwini draft genome.</title>
        <authorList>
            <person name="Kono N."/>
            <person name="Arakawa K."/>
        </authorList>
    </citation>
    <scope>NUCLEOTIDE SEQUENCE [LARGE SCALE GENOMIC DNA]</scope>
</reference>
<dbReference type="Proteomes" id="UP001054837">
    <property type="component" value="Unassembled WGS sequence"/>
</dbReference>
<organism evidence="1 2">
    <name type="scientific">Caerostris darwini</name>
    <dbReference type="NCBI Taxonomy" id="1538125"/>
    <lineage>
        <taxon>Eukaryota</taxon>
        <taxon>Metazoa</taxon>
        <taxon>Ecdysozoa</taxon>
        <taxon>Arthropoda</taxon>
        <taxon>Chelicerata</taxon>
        <taxon>Arachnida</taxon>
        <taxon>Araneae</taxon>
        <taxon>Araneomorphae</taxon>
        <taxon>Entelegynae</taxon>
        <taxon>Araneoidea</taxon>
        <taxon>Araneidae</taxon>
        <taxon>Caerostris</taxon>
    </lineage>
</organism>
<comment type="caution">
    <text evidence="1">The sequence shown here is derived from an EMBL/GenBank/DDBJ whole genome shotgun (WGS) entry which is preliminary data.</text>
</comment>
<dbReference type="EMBL" id="BPLQ01013771">
    <property type="protein sequence ID" value="GIY74674.1"/>
    <property type="molecule type" value="Genomic_DNA"/>
</dbReference>